<organism evidence="7 8">
    <name type="scientific">Micromonospora harpali</name>
    <dbReference type="NCBI Taxonomy" id="1490225"/>
    <lineage>
        <taxon>Bacteria</taxon>
        <taxon>Bacillati</taxon>
        <taxon>Actinomycetota</taxon>
        <taxon>Actinomycetes</taxon>
        <taxon>Micromonosporales</taxon>
        <taxon>Micromonosporaceae</taxon>
        <taxon>Micromonospora</taxon>
    </lineage>
</organism>
<gene>
    <name evidence="7" type="ORF">ACFPZ4_34415</name>
</gene>
<keyword evidence="8" id="KW-1185">Reference proteome</keyword>
<dbReference type="Pfam" id="PF00664">
    <property type="entry name" value="ABC_membrane"/>
    <property type="match status" value="1"/>
</dbReference>
<evidence type="ECO:0000256" key="5">
    <source>
        <dbReference type="SAM" id="Phobius"/>
    </source>
</evidence>
<evidence type="ECO:0000313" key="8">
    <source>
        <dbReference type="Proteomes" id="UP001596207"/>
    </source>
</evidence>
<feature type="transmembrane region" description="Helical" evidence="5">
    <location>
        <begin position="21"/>
        <end position="39"/>
    </location>
</feature>
<comment type="subcellular location">
    <subcellularLocation>
        <location evidence="1">Cell membrane</location>
        <topology evidence="1">Multi-pass membrane protein</topology>
    </subcellularLocation>
</comment>
<dbReference type="Proteomes" id="UP001596207">
    <property type="component" value="Unassembled WGS sequence"/>
</dbReference>
<accession>A0ABW1HYQ8</accession>
<dbReference type="RefSeq" id="WP_377539553.1">
    <property type="nucleotide sequence ID" value="NZ_JBHSQQ010000802.1"/>
</dbReference>
<proteinExistence type="predicted"/>
<evidence type="ECO:0000256" key="1">
    <source>
        <dbReference type="ARBA" id="ARBA00004651"/>
    </source>
</evidence>
<keyword evidence="4 5" id="KW-0472">Membrane</keyword>
<evidence type="ECO:0000259" key="6">
    <source>
        <dbReference type="PROSITE" id="PS50929"/>
    </source>
</evidence>
<reference evidence="8" key="1">
    <citation type="journal article" date="2019" name="Int. J. Syst. Evol. Microbiol.">
        <title>The Global Catalogue of Microorganisms (GCM) 10K type strain sequencing project: providing services to taxonomists for standard genome sequencing and annotation.</title>
        <authorList>
            <consortium name="The Broad Institute Genomics Platform"/>
            <consortium name="The Broad Institute Genome Sequencing Center for Infectious Disease"/>
            <person name="Wu L."/>
            <person name="Ma J."/>
        </authorList>
    </citation>
    <scope>NUCLEOTIDE SEQUENCE [LARGE SCALE GENOMIC DNA]</scope>
    <source>
        <strain evidence="8">CGMCC 4.7173</strain>
    </source>
</reference>
<name>A0ABW1HYQ8_9ACTN</name>
<dbReference type="Gene3D" id="1.20.1560.10">
    <property type="entry name" value="ABC transporter type 1, transmembrane domain"/>
    <property type="match status" value="1"/>
</dbReference>
<protein>
    <submittedName>
        <fullName evidence="7">ABC transporter transmembrane domain-containing protein</fullName>
    </submittedName>
</protein>
<keyword evidence="3 5" id="KW-1133">Transmembrane helix</keyword>
<evidence type="ECO:0000256" key="3">
    <source>
        <dbReference type="ARBA" id="ARBA00022989"/>
    </source>
</evidence>
<dbReference type="InterPro" id="IPR011527">
    <property type="entry name" value="ABC1_TM_dom"/>
</dbReference>
<dbReference type="SUPFAM" id="SSF90123">
    <property type="entry name" value="ABC transporter transmembrane region"/>
    <property type="match status" value="1"/>
</dbReference>
<sequence>MTDEPRAPLRRVVALFRPYRGRLPAVGGLIALSSLISLASPFMLREVLDDAIPNGRTGLLTLLALGMVAVAVTTSVLDVLQTMISTGVGQRVLDDLRTADYCHLQRMSLA</sequence>
<dbReference type="EMBL" id="JBHSQQ010000802">
    <property type="protein sequence ID" value="MFC5946486.1"/>
    <property type="molecule type" value="Genomic_DNA"/>
</dbReference>
<evidence type="ECO:0000256" key="4">
    <source>
        <dbReference type="ARBA" id="ARBA00023136"/>
    </source>
</evidence>
<evidence type="ECO:0000256" key="2">
    <source>
        <dbReference type="ARBA" id="ARBA00022692"/>
    </source>
</evidence>
<dbReference type="PROSITE" id="PS50929">
    <property type="entry name" value="ABC_TM1F"/>
    <property type="match status" value="1"/>
</dbReference>
<feature type="transmembrane region" description="Helical" evidence="5">
    <location>
        <begin position="59"/>
        <end position="80"/>
    </location>
</feature>
<feature type="domain" description="ABC transmembrane type-1" evidence="6">
    <location>
        <begin position="25"/>
        <end position="110"/>
    </location>
</feature>
<comment type="caution">
    <text evidence="7">The sequence shown here is derived from an EMBL/GenBank/DDBJ whole genome shotgun (WGS) entry which is preliminary data.</text>
</comment>
<feature type="non-terminal residue" evidence="7">
    <location>
        <position position="110"/>
    </location>
</feature>
<dbReference type="InterPro" id="IPR036640">
    <property type="entry name" value="ABC1_TM_sf"/>
</dbReference>
<keyword evidence="2 5" id="KW-0812">Transmembrane</keyword>
<evidence type="ECO:0000313" key="7">
    <source>
        <dbReference type="EMBL" id="MFC5946486.1"/>
    </source>
</evidence>